<sequence length="152" mass="16788">MEKLKPRKASTLVGPCSVLTAGIYEGLGIRSLRTINEASMLKLSWELAHIPLVPSDDKVVWSKSNSALLSFKESYLFLNEKTVFLGQAHMAQNKCRFENVEILFNLARSQIIVAVLHTGNLSHGAMANSVGELSIKSSQLQDIPVELRLLPK</sequence>
<reference evidence="1" key="1">
    <citation type="submission" date="2018-05" db="EMBL/GenBank/DDBJ databases">
        <title>Draft genome of Mucuna pruriens seed.</title>
        <authorList>
            <person name="Nnadi N.E."/>
            <person name="Vos R."/>
            <person name="Hasami M.H."/>
            <person name="Devisetty U.K."/>
            <person name="Aguiy J.C."/>
        </authorList>
    </citation>
    <scope>NUCLEOTIDE SEQUENCE [LARGE SCALE GENOMIC DNA]</scope>
    <source>
        <strain evidence="1">JCA_2017</strain>
    </source>
</reference>
<gene>
    <name evidence="1" type="ORF">CR513_53220</name>
</gene>
<protein>
    <submittedName>
        <fullName evidence="1">Uncharacterized protein</fullName>
    </submittedName>
</protein>
<dbReference type="EMBL" id="QJKJ01012805">
    <property type="protein sequence ID" value="RDX67852.1"/>
    <property type="molecule type" value="Genomic_DNA"/>
</dbReference>
<organism evidence="1 2">
    <name type="scientific">Mucuna pruriens</name>
    <name type="common">Velvet bean</name>
    <name type="synonym">Dolichos pruriens</name>
    <dbReference type="NCBI Taxonomy" id="157652"/>
    <lineage>
        <taxon>Eukaryota</taxon>
        <taxon>Viridiplantae</taxon>
        <taxon>Streptophyta</taxon>
        <taxon>Embryophyta</taxon>
        <taxon>Tracheophyta</taxon>
        <taxon>Spermatophyta</taxon>
        <taxon>Magnoliopsida</taxon>
        <taxon>eudicotyledons</taxon>
        <taxon>Gunneridae</taxon>
        <taxon>Pentapetalae</taxon>
        <taxon>rosids</taxon>
        <taxon>fabids</taxon>
        <taxon>Fabales</taxon>
        <taxon>Fabaceae</taxon>
        <taxon>Papilionoideae</taxon>
        <taxon>50 kb inversion clade</taxon>
        <taxon>NPAAA clade</taxon>
        <taxon>indigoferoid/millettioid clade</taxon>
        <taxon>Phaseoleae</taxon>
        <taxon>Mucuna</taxon>
    </lineage>
</organism>
<proteinExistence type="predicted"/>
<feature type="non-terminal residue" evidence="1">
    <location>
        <position position="1"/>
    </location>
</feature>
<dbReference type="Proteomes" id="UP000257109">
    <property type="component" value="Unassembled WGS sequence"/>
</dbReference>
<keyword evidence="2" id="KW-1185">Reference proteome</keyword>
<evidence type="ECO:0000313" key="1">
    <source>
        <dbReference type="EMBL" id="RDX67852.1"/>
    </source>
</evidence>
<dbReference type="AlphaFoldDB" id="A0A371EP74"/>
<evidence type="ECO:0000313" key="2">
    <source>
        <dbReference type="Proteomes" id="UP000257109"/>
    </source>
</evidence>
<accession>A0A371EP74</accession>
<name>A0A371EP74_MUCPR</name>
<comment type="caution">
    <text evidence="1">The sequence shown here is derived from an EMBL/GenBank/DDBJ whole genome shotgun (WGS) entry which is preliminary data.</text>
</comment>